<accession>A0A6L9ETJ4</accession>
<proteinExistence type="predicted"/>
<evidence type="ECO:0000313" key="1">
    <source>
        <dbReference type="EMBL" id="NAS19601.1"/>
    </source>
</evidence>
<organism evidence="1 2">
    <name type="scientific">Clostridium butyricum</name>
    <dbReference type="NCBI Taxonomy" id="1492"/>
    <lineage>
        <taxon>Bacteria</taxon>
        <taxon>Bacillati</taxon>
        <taxon>Bacillota</taxon>
        <taxon>Clostridia</taxon>
        <taxon>Eubacteriales</taxon>
        <taxon>Clostridiaceae</taxon>
        <taxon>Clostridium</taxon>
    </lineage>
</organism>
<gene>
    <name evidence="1" type="ORF">GND98_017515</name>
</gene>
<dbReference type="EMBL" id="WOFV02000085">
    <property type="protein sequence ID" value="NAS19601.1"/>
    <property type="molecule type" value="Genomic_DNA"/>
</dbReference>
<dbReference type="AlphaFoldDB" id="A0A6L9ETJ4"/>
<sequence>MEMIVKSNYYTNKIKLDLCRKHRLYLMLIYRMSRGTGMVLQEQFVKTVLMLEYDKTKKTILKKLNEMKKGNILKETRFKGNSRFVVLRYFSKKYLHDEVLDGMCGIPLIKNDNYNYKNCIKKIYQAEYFINNIVPDFKRFEGAFMFYPTVLMDKLTDYSLDEVEFLDNLKKRFNDYLNINEIDREIAFINKREELQRKILRREIETADFESFSDITMLDLRKRNIIIDTVNFTDNRFTIDIMYFNQSSNLEAEKVILVYSLVYKLFRRYFKWNYEVFINMNICCCDKISCDKLKIKLKRVKTENVINNYDVSPAFLKVKLIDYDIAKKYFK</sequence>
<dbReference type="Proteomes" id="UP000474042">
    <property type="component" value="Unassembled WGS sequence"/>
</dbReference>
<comment type="caution">
    <text evidence="1">The sequence shown here is derived from an EMBL/GenBank/DDBJ whole genome shotgun (WGS) entry which is preliminary data.</text>
</comment>
<reference evidence="1 2" key="1">
    <citation type="submission" date="2020-01" db="EMBL/GenBank/DDBJ databases">
        <title>Genome sequence of a 1,3-propanediol producer, Clostridium butyricum S3.</title>
        <authorList>
            <person name="Zhou J."/>
        </authorList>
    </citation>
    <scope>NUCLEOTIDE SEQUENCE [LARGE SCALE GENOMIC DNA]</scope>
    <source>
        <strain evidence="1 2">S3</strain>
    </source>
</reference>
<name>A0A6L9ETJ4_CLOBU</name>
<protein>
    <submittedName>
        <fullName evidence="1">Uncharacterized protein</fullName>
    </submittedName>
</protein>
<evidence type="ECO:0000313" key="2">
    <source>
        <dbReference type="Proteomes" id="UP000474042"/>
    </source>
</evidence>